<sequence>MFATACGGIDQDWANRAKEAADSPVGNTGESNVGITAEQLLERVSEADRAARSVRTDFTGHFYGVPVHGDTSVTENGDIESHLTVKDREVHVLVVGDTEYTRMEEGTNKVLIDMIAKAPGYDPELEEPSESFVEFGKLLEGKYLKDEAVSRGTGLQSFDAILGGGPFTNGDDSAGENPDGDFDEDEDEYGGGYGGGYGDDVDHQLGDALHIDGIEVIPLVLTSRTRDLTSVLTMYVPTHGTPLPVRMTSDDDNDGKVDASVDTHYRAVDPDRTVTAPDEDRTVDMDTIMEDFFGSPGESDGPDGPDDPDDYGTDEDDEDDGGPVRA</sequence>
<feature type="region of interest" description="Disordered" evidence="1">
    <location>
        <begin position="288"/>
        <end position="326"/>
    </location>
</feature>
<name>A0ABV3DTC6_9ACTN</name>
<evidence type="ECO:0000256" key="1">
    <source>
        <dbReference type="SAM" id="MobiDB-lite"/>
    </source>
</evidence>
<keyword evidence="3" id="KW-1185">Reference proteome</keyword>
<accession>A0ABV3DTC6</accession>
<gene>
    <name evidence="2" type="ORF">AB0C36_33935</name>
</gene>
<dbReference type="EMBL" id="JBEZFP010000125">
    <property type="protein sequence ID" value="MEU8138487.1"/>
    <property type="molecule type" value="Genomic_DNA"/>
</dbReference>
<evidence type="ECO:0000313" key="3">
    <source>
        <dbReference type="Proteomes" id="UP001551482"/>
    </source>
</evidence>
<comment type="caution">
    <text evidence="2">The sequence shown here is derived from an EMBL/GenBank/DDBJ whole genome shotgun (WGS) entry which is preliminary data.</text>
</comment>
<feature type="compositionally biased region" description="Acidic residues" evidence="1">
    <location>
        <begin position="300"/>
        <end position="326"/>
    </location>
</feature>
<feature type="region of interest" description="Disordered" evidence="1">
    <location>
        <begin position="165"/>
        <end position="185"/>
    </location>
</feature>
<reference evidence="2 3" key="1">
    <citation type="submission" date="2024-06" db="EMBL/GenBank/DDBJ databases">
        <title>The Natural Products Discovery Center: Release of the First 8490 Sequenced Strains for Exploring Actinobacteria Biosynthetic Diversity.</title>
        <authorList>
            <person name="Kalkreuter E."/>
            <person name="Kautsar S.A."/>
            <person name="Yang D."/>
            <person name="Bader C.D."/>
            <person name="Teijaro C.N."/>
            <person name="Fluegel L."/>
            <person name="Davis C.M."/>
            <person name="Simpson J.R."/>
            <person name="Lauterbach L."/>
            <person name="Steele A.D."/>
            <person name="Gui C."/>
            <person name="Meng S."/>
            <person name="Li G."/>
            <person name="Viehrig K."/>
            <person name="Ye F."/>
            <person name="Su P."/>
            <person name="Kiefer A.F."/>
            <person name="Nichols A."/>
            <person name="Cepeda A.J."/>
            <person name="Yan W."/>
            <person name="Fan B."/>
            <person name="Jiang Y."/>
            <person name="Adhikari A."/>
            <person name="Zheng C.-J."/>
            <person name="Schuster L."/>
            <person name="Cowan T.M."/>
            <person name="Smanski M.J."/>
            <person name="Chevrette M.G."/>
            <person name="De Carvalho L.P.S."/>
            <person name="Shen B."/>
        </authorList>
    </citation>
    <scope>NUCLEOTIDE SEQUENCE [LARGE SCALE GENOMIC DNA]</scope>
    <source>
        <strain evidence="2 3">NPDC048946</strain>
    </source>
</reference>
<dbReference type="RefSeq" id="WP_358361942.1">
    <property type="nucleotide sequence ID" value="NZ_JBEZFP010000125.1"/>
</dbReference>
<organism evidence="2 3">
    <name type="scientific">Streptodolium elevatio</name>
    <dbReference type="NCBI Taxonomy" id="3157996"/>
    <lineage>
        <taxon>Bacteria</taxon>
        <taxon>Bacillati</taxon>
        <taxon>Actinomycetota</taxon>
        <taxon>Actinomycetes</taxon>
        <taxon>Kitasatosporales</taxon>
        <taxon>Streptomycetaceae</taxon>
        <taxon>Streptodolium</taxon>
    </lineage>
</organism>
<evidence type="ECO:0008006" key="4">
    <source>
        <dbReference type="Google" id="ProtNLM"/>
    </source>
</evidence>
<dbReference type="Proteomes" id="UP001551482">
    <property type="component" value="Unassembled WGS sequence"/>
</dbReference>
<evidence type="ECO:0000313" key="2">
    <source>
        <dbReference type="EMBL" id="MEU8138487.1"/>
    </source>
</evidence>
<protein>
    <recommendedName>
        <fullName evidence="4">Lipoprotein</fullName>
    </recommendedName>
</protein>
<proteinExistence type="predicted"/>